<dbReference type="Proteomes" id="UP001497516">
    <property type="component" value="Chromosome 4"/>
</dbReference>
<evidence type="ECO:0000313" key="2">
    <source>
        <dbReference type="EMBL" id="CAL1380373.1"/>
    </source>
</evidence>
<reference evidence="2 3" key="1">
    <citation type="submission" date="2024-04" db="EMBL/GenBank/DDBJ databases">
        <authorList>
            <person name="Fracassetti M."/>
        </authorList>
    </citation>
    <scope>NUCLEOTIDE SEQUENCE [LARGE SCALE GENOMIC DNA]</scope>
</reference>
<feature type="compositionally biased region" description="Polar residues" evidence="1">
    <location>
        <begin position="50"/>
        <end position="70"/>
    </location>
</feature>
<keyword evidence="3" id="KW-1185">Reference proteome</keyword>
<proteinExistence type="predicted"/>
<accession>A0AAV2E343</accession>
<name>A0AAV2E343_9ROSI</name>
<dbReference type="AlphaFoldDB" id="A0AAV2E343"/>
<dbReference type="EMBL" id="OZ034817">
    <property type="protein sequence ID" value="CAL1380373.1"/>
    <property type="molecule type" value="Genomic_DNA"/>
</dbReference>
<feature type="region of interest" description="Disordered" evidence="1">
    <location>
        <begin position="35"/>
        <end position="80"/>
    </location>
</feature>
<gene>
    <name evidence="2" type="ORF">LTRI10_LOCUS21823</name>
</gene>
<feature type="region of interest" description="Disordered" evidence="1">
    <location>
        <begin position="1"/>
        <end position="23"/>
    </location>
</feature>
<evidence type="ECO:0000256" key="1">
    <source>
        <dbReference type="SAM" id="MobiDB-lite"/>
    </source>
</evidence>
<sequence length="138" mass="15175">MESESSHTAGGSRDKETYVQPIVEELQTQIEQLKAQIKTLTSAPPPNGVHGSSSQQQETPGGSAQPNGTSAPPLPRDPTSRIWRLISRQVSSVIPVTEGPSLRLFLSSLILPIFKCRTTCQNITRLPTRRITSVHFRF</sequence>
<organism evidence="2 3">
    <name type="scientific">Linum trigynum</name>
    <dbReference type="NCBI Taxonomy" id="586398"/>
    <lineage>
        <taxon>Eukaryota</taxon>
        <taxon>Viridiplantae</taxon>
        <taxon>Streptophyta</taxon>
        <taxon>Embryophyta</taxon>
        <taxon>Tracheophyta</taxon>
        <taxon>Spermatophyta</taxon>
        <taxon>Magnoliopsida</taxon>
        <taxon>eudicotyledons</taxon>
        <taxon>Gunneridae</taxon>
        <taxon>Pentapetalae</taxon>
        <taxon>rosids</taxon>
        <taxon>fabids</taxon>
        <taxon>Malpighiales</taxon>
        <taxon>Linaceae</taxon>
        <taxon>Linum</taxon>
    </lineage>
</organism>
<evidence type="ECO:0000313" key="3">
    <source>
        <dbReference type="Proteomes" id="UP001497516"/>
    </source>
</evidence>
<protein>
    <submittedName>
        <fullName evidence="2">Uncharacterized protein</fullName>
    </submittedName>
</protein>